<organism evidence="2 3">
    <name type="scientific">Pseudomonas amygdali pv. eriobotryae</name>
    <dbReference type="NCBI Taxonomy" id="129137"/>
    <lineage>
        <taxon>Bacteria</taxon>
        <taxon>Pseudomonadati</taxon>
        <taxon>Pseudomonadota</taxon>
        <taxon>Gammaproteobacteria</taxon>
        <taxon>Pseudomonadales</taxon>
        <taxon>Pseudomonadaceae</taxon>
        <taxon>Pseudomonas</taxon>
        <taxon>Pseudomonas amygdali</taxon>
    </lineage>
</organism>
<proteinExistence type="predicted"/>
<keyword evidence="1" id="KW-0472">Membrane</keyword>
<keyword evidence="1" id="KW-1133">Transmembrane helix</keyword>
<evidence type="ECO:0000313" key="3">
    <source>
        <dbReference type="Proteomes" id="UP000630864"/>
    </source>
</evidence>
<dbReference type="Proteomes" id="UP000630864">
    <property type="component" value="Unassembled WGS sequence"/>
</dbReference>
<comment type="caution">
    <text evidence="2">The sequence shown here is derived from an EMBL/GenBank/DDBJ whole genome shotgun (WGS) entry which is preliminary data.</text>
</comment>
<feature type="transmembrane region" description="Helical" evidence="1">
    <location>
        <begin position="20"/>
        <end position="38"/>
    </location>
</feature>
<evidence type="ECO:0000313" key="2">
    <source>
        <dbReference type="EMBL" id="GFZ62132.1"/>
    </source>
</evidence>
<accession>A0A9P3AHQ1</accession>
<evidence type="ECO:0000256" key="1">
    <source>
        <dbReference type="SAM" id="Phobius"/>
    </source>
</evidence>
<reference evidence="2" key="1">
    <citation type="submission" date="2020-09" db="EMBL/GenBank/DDBJ databases">
        <title>Pseudomonas syringae pv. eriobotryae genome sequence causing loquat canker disease.</title>
        <authorList>
            <person name="Fukuda S."/>
            <person name="Tashiro H."/>
            <person name="Nagano Y."/>
        </authorList>
    </citation>
    <scope>NUCLEOTIDE SEQUENCE</scope>
    <source>
        <strain evidence="2">AM001</strain>
    </source>
</reference>
<feature type="transmembrane region" description="Helical" evidence="1">
    <location>
        <begin position="44"/>
        <end position="61"/>
    </location>
</feature>
<name>A0A9P3AHQ1_PSEA0</name>
<gene>
    <name evidence="2" type="ORF">PSE10A_46430</name>
</gene>
<dbReference type="EMBL" id="BMZW01000035">
    <property type="protein sequence ID" value="GFZ62132.1"/>
    <property type="molecule type" value="Genomic_DNA"/>
</dbReference>
<sequence>MRILESGKANANAKTRKARFAITTYLTTFLIELIITGLNSPHELAMIPLMLIFAIAIQIIIK</sequence>
<keyword evidence="1" id="KW-0812">Transmembrane</keyword>
<dbReference type="AlphaFoldDB" id="A0A9P3AHQ1"/>
<protein>
    <submittedName>
        <fullName evidence="2">Uncharacterized protein</fullName>
    </submittedName>
</protein>